<dbReference type="AlphaFoldDB" id="A0A7N6AYV0"/>
<evidence type="ECO:0000313" key="9">
    <source>
        <dbReference type="Ensembl" id="ENSATEP00000054872.1"/>
    </source>
</evidence>
<evidence type="ECO:0000256" key="3">
    <source>
        <dbReference type="ARBA" id="ARBA00022490"/>
    </source>
</evidence>
<dbReference type="PANTHER" id="PTHR19302">
    <property type="entry name" value="GAMMA TUBULIN COMPLEX PROTEIN"/>
    <property type="match status" value="1"/>
</dbReference>
<dbReference type="GO" id="GO:0003407">
    <property type="term" value="P:neural retina development"/>
    <property type="evidence" value="ECO:0007669"/>
    <property type="project" value="Ensembl"/>
</dbReference>
<name>A0A7N6AYV0_ANATE</name>
<evidence type="ECO:0000256" key="5">
    <source>
        <dbReference type="ARBA" id="ARBA00023212"/>
    </source>
</evidence>
<reference evidence="9" key="1">
    <citation type="submission" date="2021-04" db="EMBL/GenBank/DDBJ databases">
        <authorList>
            <consortium name="Wellcome Sanger Institute Data Sharing"/>
        </authorList>
    </citation>
    <scope>NUCLEOTIDE SEQUENCE [LARGE SCALE GENOMIC DNA]</scope>
</reference>
<dbReference type="GO" id="GO:0005813">
    <property type="term" value="C:centrosome"/>
    <property type="evidence" value="ECO:0007669"/>
    <property type="project" value="UniProtKB-SubCell"/>
</dbReference>
<dbReference type="GO" id="GO:0051225">
    <property type="term" value="P:spindle assembly"/>
    <property type="evidence" value="ECO:0007669"/>
    <property type="project" value="TreeGrafter"/>
</dbReference>
<dbReference type="FunCoup" id="A0A7N6AYV0">
    <property type="interactions" value="1597"/>
</dbReference>
<dbReference type="OrthoDB" id="5860513at2759"/>
<dbReference type="Pfam" id="PF17681">
    <property type="entry name" value="GCP_N_terminal"/>
    <property type="match status" value="1"/>
</dbReference>
<comment type="similarity">
    <text evidence="2">Belongs to the TUBGCP family.</text>
</comment>
<dbReference type="Proteomes" id="UP000265040">
    <property type="component" value="Chromosome 2"/>
</dbReference>
<evidence type="ECO:0000256" key="6">
    <source>
        <dbReference type="SAM" id="MobiDB-lite"/>
    </source>
</evidence>
<dbReference type="GO" id="GO:0051321">
    <property type="term" value="P:meiotic cell cycle"/>
    <property type="evidence" value="ECO:0007669"/>
    <property type="project" value="TreeGrafter"/>
</dbReference>
<evidence type="ECO:0000256" key="2">
    <source>
        <dbReference type="ARBA" id="ARBA00010337"/>
    </source>
</evidence>
<dbReference type="GO" id="GO:0043015">
    <property type="term" value="F:gamma-tubulin binding"/>
    <property type="evidence" value="ECO:0007669"/>
    <property type="project" value="InterPro"/>
</dbReference>
<keyword evidence="4" id="KW-0493">Microtubule</keyword>
<proteinExistence type="inferred from homology"/>
<feature type="domain" description="Gamma tubulin complex component C-terminal" evidence="7">
    <location>
        <begin position="552"/>
        <end position="883"/>
    </location>
</feature>
<dbReference type="GO" id="GO:0000930">
    <property type="term" value="C:gamma-tubulin complex"/>
    <property type="evidence" value="ECO:0007669"/>
    <property type="project" value="TreeGrafter"/>
</dbReference>
<organism evidence="9 10">
    <name type="scientific">Anabas testudineus</name>
    <name type="common">Climbing perch</name>
    <name type="synonym">Anthias testudineus</name>
    <dbReference type="NCBI Taxonomy" id="64144"/>
    <lineage>
        <taxon>Eukaryota</taxon>
        <taxon>Metazoa</taxon>
        <taxon>Chordata</taxon>
        <taxon>Craniata</taxon>
        <taxon>Vertebrata</taxon>
        <taxon>Euteleostomi</taxon>
        <taxon>Actinopterygii</taxon>
        <taxon>Neopterygii</taxon>
        <taxon>Teleostei</taxon>
        <taxon>Neoteleostei</taxon>
        <taxon>Acanthomorphata</taxon>
        <taxon>Anabantaria</taxon>
        <taxon>Anabantiformes</taxon>
        <taxon>Anabantoidei</taxon>
        <taxon>Anabantidae</taxon>
        <taxon>Anabas</taxon>
    </lineage>
</organism>
<dbReference type="Pfam" id="PF04130">
    <property type="entry name" value="GCP_C_terminal"/>
    <property type="match status" value="1"/>
</dbReference>
<dbReference type="InParanoid" id="A0A7N6AYV0"/>
<dbReference type="GO" id="GO:0007020">
    <property type="term" value="P:microtubule nucleation"/>
    <property type="evidence" value="ECO:0007669"/>
    <property type="project" value="InterPro"/>
</dbReference>
<keyword evidence="10" id="KW-1185">Reference proteome</keyword>
<keyword evidence="5" id="KW-0206">Cytoskeleton</keyword>
<feature type="region of interest" description="Disordered" evidence="6">
    <location>
        <begin position="211"/>
        <end position="238"/>
    </location>
</feature>
<protein>
    <recommendedName>
        <fullName evidence="11">Gamma-tubulin complex component</fullName>
    </recommendedName>
</protein>
<reference evidence="9" key="3">
    <citation type="submission" date="2025-09" db="UniProtKB">
        <authorList>
            <consortium name="Ensembl"/>
        </authorList>
    </citation>
    <scope>IDENTIFICATION</scope>
</reference>
<dbReference type="InterPro" id="IPR041470">
    <property type="entry name" value="GCP_N"/>
</dbReference>
<dbReference type="Ensembl" id="ENSATET00000042898.2">
    <property type="protein sequence ID" value="ENSATEP00000054872.1"/>
    <property type="gene ID" value="ENSATEG00000004470.3"/>
</dbReference>
<evidence type="ECO:0000259" key="7">
    <source>
        <dbReference type="Pfam" id="PF04130"/>
    </source>
</evidence>
<evidence type="ECO:0000256" key="4">
    <source>
        <dbReference type="ARBA" id="ARBA00022701"/>
    </source>
</evidence>
<dbReference type="GO" id="GO:0031122">
    <property type="term" value="P:cytoplasmic microtubule organization"/>
    <property type="evidence" value="ECO:0007669"/>
    <property type="project" value="TreeGrafter"/>
</dbReference>
<comment type="subcellular location">
    <subcellularLocation>
        <location evidence="1">Cytoplasm</location>
        <location evidence="1">Cytoskeleton</location>
        <location evidence="1">Microtubule organizing center</location>
        <location evidence="1">Centrosome</location>
    </subcellularLocation>
</comment>
<dbReference type="Gene3D" id="1.20.120.1900">
    <property type="entry name" value="Gamma-tubulin complex, C-terminal domain"/>
    <property type="match status" value="1"/>
</dbReference>
<dbReference type="GO" id="GO:0000278">
    <property type="term" value="P:mitotic cell cycle"/>
    <property type="evidence" value="ECO:0007669"/>
    <property type="project" value="TreeGrafter"/>
</dbReference>
<evidence type="ECO:0000259" key="8">
    <source>
        <dbReference type="Pfam" id="PF17681"/>
    </source>
</evidence>
<dbReference type="GO" id="GO:0000922">
    <property type="term" value="C:spindle pole"/>
    <property type="evidence" value="ECO:0007669"/>
    <property type="project" value="InterPro"/>
</dbReference>
<accession>A0A7N6AYV0</accession>
<evidence type="ECO:0000313" key="10">
    <source>
        <dbReference type="Proteomes" id="UP000265040"/>
    </source>
</evidence>
<evidence type="ECO:0008006" key="11">
    <source>
        <dbReference type="Google" id="ProtNLM"/>
    </source>
</evidence>
<dbReference type="PANTHER" id="PTHR19302:SF14">
    <property type="entry name" value="GAMMA-TUBULIN COMPLEX COMPONENT 3"/>
    <property type="match status" value="1"/>
</dbReference>
<feature type="domain" description="Gamma tubulin complex component protein N-terminal" evidence="8">
    <location>
        <begin position="248"/>
        <end position="547"/>
    </location>
</feature>
<dbReference type="GO" id="GO:0005874">
    <property type="term" value="C:microtubule"/>
    <property type="evidence" value="ECO:0007669"/>
    <property type="project" value="UniProtKB-KW"/>
</dbReference>
<dbReference type="InterPro" id="IPR007259">
    <property type="entry name" value="GCP"/>
</dbReference>
<dbReference type="InterPro" id="IPR040457">
    <property type="entry name" value="GCP_C"/>
</dbReference>
<reference evidence="9" key="2">
    <citation type="submission" date="2025-08" db="UniProtKB">
        <authorList>
            <consortium name="Ensembl"/>
        </authorList>
    </citation>
    <scope>IDENTIFICATION</scope>
</reference>
<evidence type="ECO:0000256" key="1">
    <source>
        <dbReference type="ARBA" id="ARBA00004300"/>
    </source>
</evidence>
<gene>
    <name evidence="9" type="primary">TUBGCP3</name>
</gene>
<sequence>MATLDQKSPNVLLQSLCCRITGKSEAEVAHQFQYAVRVIGSNYAPTIERDEFLVSEKIKKECKWHLDRSCSTMRTHSYCKILSQQSVLKHRWSVLYLLLSLSEDPRKPSSRVGNYGALFAQALPRDAHSTPFFCTRPQSLALSYGERTAGLSASIGTSGISSMGVYTLNGPTPTPQSLLAGQPPQSAAGAGQSLGSRLAWTLPVSASPSALGPPATRPLLGPPAPSSRLVRPRRDGDAAGDVSETALVRDILYVFQGIDGKFIKMSTQDNCYKIDNKIVVCKSLRDTSSRLAELGWLHNKVRKYTDARSLDRAFGLVGQSFCASLHQELKEYYRLLSVLHSQLQVEDDQGVNMCTENSLTLRRLLVWMYDPKVRLKTLAALVDFCQGRKGGELASAVHAYGKTGDPQMRALVQHILCLVSHPILNFLYRWIYDGELEDTYHEFFVASDPNVKTDRLWHDKYSLRKSMIPSFITMDQARKVLLIGKSINFLHQVCHDRTPPSKITPASKSADTPKDAAELLSDLEGAFQEKIDAAYFDTSKYLLDVLNHNYLLLDHLQAMRRYLLLGQGDFIRHLMDLLKPELARPATTLYQHNLTGILETAVRATNAQFDNAEILKRLDVRLLEVSPGDTGWDVFSLDYHVDGPIATVFTRECMGHYLRVFNFLWRAKRMEYTLTDIWKGQMCNAKLLKTMPELSGVLHQCHILASEMVHFIHQMQYYITFEVLECSWDELWNKVQQAQDLDHIIAAHEVFLDTIISRCLLDNNSRSLLNQLRAIFDQIIEFQNAQDSLYRSALEELSLRLLYEEKKQQREDEGQWGVTAEQEAEEKKRIQEFQDSIPKMRSQLRILTHFYQSIVQQFLVLLMTSSDESLRFLSFRLDFNEHYRAREPRLRASLGATRGRRLSNI</sequence>
<dbReference type="InterPro" id="IPR042241">
    <property type="entry name" value="GCP_C_sf"/>
</dbReference>
<dbReference type="GeneTree" id="ENSGT00940000157872"/>
<dbReference type="GO" id="GO:0051011">
    <property type="term" value="F:microtubule minus-end binding"/>
    <property type="evidence" value="ECO:0007669"/>
    <property type="project" value="TreeGrafter"/>
</dbReference>
<keyword evidence="3" id="KW-0963">Cytoplasm</keyword>